<protein>
    <recommendedName>
        <fullName evidence="5">Hydrogenase maturation factor HypA</fullName>
    </recommendedName>
</protein>
<keyword evidence="7" id="KW-1185">Reference proteome</keyword>
<dbReference type="InterPro" id="IPR000688">
    <property type="entry name" value="HypA/HybF"/>
</dbReference>
<feature type="binding site" evidence="5">
    <location>
        <position position="73"/>
    </location>
    <ligand>
        <name>Zn(2+)</name>
        <dbReference type="ChEBI" id="CHEBI:29105"/>
    </ligand>
</feature>
<feature type="binding site" evidence="5">
    <location>
        <position position="2"/>
    </location>
    <ligand>
        <name>Ni(2+)</name>
        <dbReference type="ChEBI" id="CHEBI:49786"/>
    </ligand>
</feature>
<evidence type="ECO:0000313" key="6">
    <source>
        <dbReference type="EMBL" id="MBM0104972.1"/>
    </source>
</evidence>
<dbReference type="EMBL" id="JAEVLS010000002">
    <property type="protein sequence ID" value="MBM0104972.1"/>
    <property type="molecule type" value="Genomic_DNA"/>
</dbReference>
<comment type="similarity">
    <text evidence="1 5">Belongs to the HypA/HybF family.</text>
</comment>
<feature type="binding site" evidence="5">
    <location>
        <position position="86"/>
    </location>
    <ligand>
        <name>Zn(2+)</name>
        <dbReference type="ChEBI" id="CHEBI:29105"/>
    </ligand>
</feature>
<dbReference type="Proteomes" id="UP000661077">
    <property type="component" value="Unassembled WGS sequence"/>
</dbReference>
<dbReference type="PANTHER" id="PTHR34535:SF3">
    <property type="entry name" value="HYDROGENASE MATURATION FACTOR HYPA"/>
    <property type="match status" value="1"/>
</dbReference>
<keyword evidence="4 5" id="KW-0862">Zinc</keyword>
<evidence type="ECO:0000256" key="1">
    <source>
        <dbReference type="ARBA" id="ARBA00010748"/>
    </source>
</evidence>
<proteinExistence type="inferred from homology"/>
<accession>A0ABS1WVJ5</accession>
<gene>
    <name evidence="5" type="primary">hypA</name>
    <name evidence="6" type="ORF">JM946_09435</name>
</gene>
<organism evidence="6 7">
    <name type="scientific">Steroidobacter gossypii</name>
    <dbReference type="NCBI Taxonomy" id="2805490"/>
    <lineage>
        <taxon>Bacteria</taxon>
        <taxon>Pseudomonadati</taxon>
        <taxon>Pseudomonadota</taxon>
        <taxon>Gammaproteobacteria</taxon>
        <taxon>Steroidobacterales</taxon>
        <taxon>Steroidobacteraceae</taxon>
        <taxon>Steroidobacter</taxon>
    </lineage>
</organism>
<reference evidence="6 7" key="1">
    <citation type="journal article" date="2021" name="Int. J. Syst. Evol. Microbiol.">
        <title>Steroidobacter gossypii sp. nov., isolated from soil of cotton cropping field.</title>
        <authorList>
            <person name="Huang R."/>
            <person name="Yang S."/>
            <person name="Zhen C."/>
            <person name="Liu W."/>
        </authorList>
    </citation>
    <scope>NUCLEOTIDE SEQUENCE [LARGE SCALE GENOMIC DNA]</scope>
    <source>
        <strain evidence="6 7">S1-65</strain>
    </source>
</reference>
<dbReference type="Pfam" id="PF01155">
    <property type="entry name" value="HypA"/>
    <property type="match status" value="1"/>
</dbReference>
<sequence length="112" mass="11877">MHELGISRNIVAIVAEAAAGRRVRRVTVEIGKLSGVLADAVAFCFEAAAHGTPLQGASLDIVEIEGRARCLSCGVEFNLPSWSTPCSCGSQRLVPLAGEELKIKAMEVDEVR</sequence>
<evidence type="ECO:0000256" key="3">
    <source>
        <dbReference type="ARBA" id="ARBA00022723"/>
    </source>
</evidence>
<dbReference type="RefSeq" id="WP_203167042.1">
    <property type="nucleotide sequence ID" value="NZ_JAEVLS010000002.1"/>
</dbReference>
<dbReference type="PANTHER" id="PTHR34535">
    <property type="entry name" value="HYDROGENASE MATURATION FACTOR HYPA"/>
    <property type="match status" value="1"/>
</dbReference>
<keyword evidence="3 5" id="KW-0479">Metal-binding</keyword>
<dbReference type="PIRSF" id="PIRSF004761">
    <property type="entry name" value="Hydrgn_mat_HypA"/>
    <property type="match status" value="1"/>
</dbReference>
<evidence type="ECO:0000256" key="2">
    <source>
        <dbReference type="ARBA" id="ARBA00022596"/>
    </source>
</evidence>
<keyword evidence="2 5" id="KW-0533">Nickel</keyword>
<evidence type="ECO:0000256" key="5">
    <source>
        <dbReference type="HAMAP-Rule" id="MF_00213"/>
    </source>
</evidence>
<comment type="caution">
    <text evidence="6">The sequence shown here is derived from an EMBL/GenBank/DDBJ whole genome shotgun (WGS) entry which is preliminary data.</text>
</comment>
<dbReference type="InterPro" id="IPR020538">
    <property type="entry name" value="Hydgase_Ni_incorp_HypA/HybF_CS"/>
</dbReference>
<evidence type="ECO:0000256" key="4">
    <source>
        <dbReference type="ARBA" id="ARBA00022833"/>
    </source>
</evidence>
<dbReference type="HAMAP" id="MF_00213">
    <property type="entry name" value="HypA_HybF"/>
    <property type="match status" value="1"/>
</dbReference>
<name>A0ABS1WVJ5_9GAMM</name>
<dbReference type="Gene3D" id="3.30.2320.80">
    <property type="match status" value="1"/>
</dbReference>
<feature type="binding site" evidence="5">
    <location>
        <position position="88"/>
    </location>
    <ligand>
        <name>Zn(2+)</name>
        <dbReference type="ChEBI" id="CHEBI:29105"/>
    </ligand>
</feature>
<feature type="binding site" evidence="5">
    <location>
        <position position="70"/>
    </location>
    <ligand>
        <name>Zn(2+)</name>
        <dbReference type="ChEBI" id="CHEBI:29105"/>
    </ligand>
</feature>
<dbReference type="PROSITE" id="PS01249">
    <property type="entry name" value="HYPA"/>
    <property type="match status" value="1"/>
</dbReference>
<evidence type="ECO:0000313" key="7">
    <source>
        <dbReference type="Proteomes" id="UP000661077"/>
    </source>
</evidence>
<comment type="function">
    <text evidence="5">Involved in the maturation of [NiFe] hydrogenases. Required for nickel insertion into the metal center of the hydrogenase.</text>
</comment>